<dbReference type="KEGG" id="cdep:91086029"/>
<proteinExistence type="predicted"/>
<feature type="region of interest" description="Disordered" evidence="2">
    <location>
        <begin position="854"/>
        <end position="875"/>
    </location>
</feature>
<feature type="compositionally biased region" description="Polar residues" evidence="2">
    <location>
        <begin position="1042"/>
        <end position="1064"/>
    </location>
</feature>
<feature type="region of interest" description="Disordered" evidence="2">
    <location>
        <begin position="1036"/>
        <end position="1119"/>
    </location>
</feature>
<reference evidence="3" key="1">
    <citation type="submission" date="2016-06" db="EMBL/GenBank/DDBJ databases">
        <authorList>
            <person name="Cuomo C."/>
            <person name="Litvintseva A."/>
            <person name="Heitman J."/>
            <person name="Chen Y."/>
            <person name="Sun S."/>
            <person name="Springer D."/>
            <person name="Dromer F."/>
            <person name="Young S."/>
            <person name="Zeng Q."/>
            <person name="Chapman S."/>
            <person name="Gujja S."/>
            <person name="Saif S."/>
            <person name="Birren B."/>
        </authorList>
    </citation>
    <scope>NUCLEOTIDE SEQUENCE</scope>
    <source>
        <strain evidence="3">CBS 7841</strain>
    </source>
</reference>
<feature type="compositionally biased region" description="Polar residues" evidence="2">
    <location>
        <begin position="517"/>
        <end position="544"/>
    </location>
</feature>
<reference evidence="3" key="2">
    <citation type="journal article" date="2022" name="Elife">
        <title>Obligate sexual reproduction of a homothallic fungus closely related to the Cryptococcus pathogenic species complex.</title>
        <authorList>
            <person name="Passer A.R."/>
            <person name="Clancey S.A."/>
            <person name="Shea T."/>
            <person name="David-Palma M."/>
            <person name="Averette A.F."/>
            <person name="Boekhout T."/>
            <person name="Porcel B.M."/>
            <person name="Nowrousian M."/>
            <person name="Cuomo C.A."/>
            <person name="Sun S."/>
            <person name="Heitman J."/>
            <person name="Coelho M.A."/>
        </authorList>
    </citation>
    <scope>NUCLEOTIDE SEQUENCE</scope>
    <source>
        <strain evidence="3">CBS 7841</strain>
    </source>
</reference>
<gene>
    <name evidence="3" type="ORF">L203_101816</name>
</gene>
<feature type="region of interest" description="Disordered" evidence="2">
    <location>
        <begin position="401"/>
        <end position="424"/>
    </location>
</feature>
<feature type="coiled-coil region" evidence="1">
    <location>
        <begin position="124"/>
        <end position="158"/>
    </location>
</feature>
<feature type="coiled-coil region" evidence="1">
    <location>
        <begin position="662"/>
        <end position="689"/>
    </location>
</feature>
<feature type="compositionally biased region" description="Low complexity" evidence="2">
    <location>
        <begin position="1088"/>
        <end position="1098"/>
    </location>
</feature>
<dbReference type="EMBL" id="CP143785">
    <property type="protein sequence ID" value="WVN86647.1"/>
    <property type="molecule type" value="Genomic_DNA"/>
</dbReference>
<dbReference type="Proteomes" id="UP000094043">
    <property type="component" value="Chromosome 2"/>
</dbReference>
<feature type="compositionally biased region" description="Basic and acidic residues" evidence="2">
    <location>
        <begin position="578"/>
        <end position="590"/>
    </location>
</feature>
<protein>
    <submittedName>
        <fullName evidence="3">Uncharacterized protein</fullName>
    </submittedName>
</protein>
<feature type="compositionally biased region" description="Low complexity" evidence="2">
    <location>
        <begin position="1065"/>
        <end position="1074"/>
    </location>
</feature>
<name>A0AAJ8JQK3_9TREE</name>
<dbReference type="AlphaFoldDB" id="A0AAJ8JQK3"/>
<evidence type="ECO:0000313" key="3">
    <source>
        <dbReference type="EMBL" id="WVN86647.1"/>
    </source>
</evidence>
<dbReference type="GeneID" id="91086029"/>
<feature type="region of interest" description="Disordered" evidence="2">
    <location>
        <begin position="574"/>
        <end position="616"/>
    </location>
</feature>
<keyword evidence="1" id="KW-0175">Coiled coil</keyword>
<evidence type="ECO:0000256" key="1">
    <source>
        <dbReference type="SAM" id="Coils"/>
    </source>
</evidence>
<feature type="coiled-coil region" evidence="1">
    <location>
        <begin position="308"/>
        <end position="335"/>
    </location>
</feature>
<dbReference type="RefSeq" id="XP_066067347.1">
    <property type="nucleotide sequence ID" value="XM_066211250.1"/>
</dbReference>
<feature type="compositionally biased region" description="Basic and acidic residues" evidence="2">
    <location>
        <begin position="598"/>
        <end position="610"/>
    </location>
</feature>
<feature type="coiled-coil region" evidence="1">
    <location>
        <begin position="190"/>
        <end position="274"/>
    </location>
</feature>
<evidence type="ECO:0000313" key="4">
    <source>
        <dbReference type="Proteomes" id="UP000094043"/>
    </source>
</evidence>
<organism evidence="3 4">
    <name type="scientific">Cryptococcus depauperatus CBS 7841</name>
    <dbReference type="NCBI Taxonomy" id="1295531"/>
    <lineage>
        <taxon>Eukaryota</taxon>
        <taxon>Fungi</taxon>
        <taxon>Dikarya</taxon>
        <taxon>Basidiomycota</taxon>
        <taxon>Agaricomycotina</taxon>
        <taxon>Tremellomycetes</taxon>
        <taxon>Tremellales</taxon>
        <taxon>Cryptococcaceae</taxon>
        <taxon>Cryptococcus</taxon>
    </lineage>
</organism>
<keyword evidence="4" id="KW-1185">Reference proteome</keyword>
<feature type="compositionally biased region" description="Polar residues" evidence="2">
    <location>
        <begin position="1108"/>
        <end position="1119"/>
    </location>
</feature>
<accession>A0AAJ8JQK3</accession>
<feature type="region of interest" description="Disordered" evidence="2">
    <location>
        <begin position="509"/>
        <end position="550"/>
    </location>
</feature>
<evidence type="ECO:0000256" key="2">
    <source>
        <dbReference type="SAM" id="MobiDB-lite"/>
    </source>
</evidence>
<reference evidence="3" key="3">
    <citation type="submission" date="2024-01" db="EMBL/GenBank/DDBJ databases">
        <authorList>
            <person name="Coelho M.A."/>
            <person name="David-Palma M."/>
            <person name="Shea T."/>
            <person name="Sun S."/>
            <person name="Cuomo C.A."/>
            <person name="Heitman J."/>
        </authorList>
    </citation>
    <scope>NUCLEOTIDE SEQUENCE</scope>
    <source>
        <strain evidence="3">CBS 7841</strain>
    </source>
</reference>
<sequence length="1179" mass="130100">MEDQGSSPSSSTYQLDSPSASTFLRAAETLEELSRKLENIKDETEIDAAIRCCCGMIIGEGEFSCEMGKERQKMEEKLKLSGEIGNALLQRCELLDRRYTMERERYQQQLEVKRTALAESVKRVHNLEKANSTHLQKYAELSRKMETVEKRYAEVMHTQTLTQQSLHHVRSELSTLRDTHARQTVALASRGGVEEKLLEAEKRYEEARDQAAEELRKYKDEKKKIQRAEARIAELEEQQRIAVREVERVKEGRAQDAQDLLINAKERLQQLHNELSETYGTQSPEEAPEYQRILEELVANNTLLKHDSSELSQSLAESRDEIRILRDEVEALRASLGSLRLPSPMDQYPRLAHELSARSSHSRTESSPVVNWTQSRVSAWEHHRKFSSGFAGLGGGTLSAKEGSVVSDEPHSRPVSPIVESPKPRVSPGVSIEYMVNGVPISKPGAANRRFSADSRIIKSYASRTIGSIDETISLPDETPKSPASDYFRAAEYSRKRRSLRLVRHATAPPSHEFQDLSPNASNTLVNQSISSDNTSLKSDSVCQGNGEKEENTKIIKRRTLLLLCKSRGVQTDSITEDIQKKKSEHRPSRVETISSRDTSRGHSPVRDSESISSTPNLEDVHASSLLIVVEHLSRILSKLRATDVPTLNKRLKKQHLPGDVMHLSQTTLRALQQEISDIRQQFKAVHNLGVVDARDFNLMLRLMKDVFSDLVELQAVVNDVTVTPSVAKKLHKAAYKTEDDEAIKGTNVASSLGWIAAPITKFFLTPADNPDDHSIPLPVPAVAGLERGKADGLPKRTAPKQQAMASATATYVSVEFGGAGMVRRMAPALNTPSLTVPVVKEPELVDPSLQQRMTSGPATVGRVEGRLAPPQTGKSLRSVQSKANRNELLGLFAGAAPRVPMPEESWTVVKRKKVESKPVEDCRAEYTTATANKKKLSTAVDAVIDQSAVGNDNDIVIADEYESPLLERQLRPRGLSDSSIRSTTVSSAKEWTHDVVAGVPSIRSPAYGTNPSAPSVFQTLSKKFYSLRTPEVLTDSPSEEFVQTSTSQNSVSHIDPSVITQERPSSSQPIIHSPHAKRKPRALSQNSSISTTTSSSTRETRGAGALTPTSRQTASSPVMATSSQTGFFGYFATSLASVSAEGENIGIEDSQEFVGANLRQGGLLGHVRVDSDKIRRNV</sequence>